<name>A0ABM6KC92_PANSE</name>
<keyword evidence="3" id="KW-1185">Reference proteome</keyword>
<keyword evidence="2" id="KW-0614">Plasmid</keyword>
<accession>A0ABM6KC92</accession>
<dbReference type="RefSeq" id="WP_044242617.1">
    <property type="nucleotide sequence ID" value="NZ_AHIE01000028.1"/>
</dbReference>
<organism evidence="2 3">
    <name type="scientific">Pantoea stewartii subsp. stewartii DC283</name>
    <dbReference type="NCBI Taxonomy" id="660596"/>
    <lineage>
        <taxon>Bacteria</taxon>
        <taxon>Pseudomonadati</taxon>
        <taxon>Pseudomonadota</taxon>
        <taxon>Gammaproteobacteria</taxon>
        <taxon>Enterobacterales</taxon>
        <taxon>Erwiniaceae</taxon>
        <taxon>Pantoea</taxon>
    </lineage>
</organism>
<reference evidence="2 3" key="1">
    <citation type="submission" date="2016-10" db="EMBL/GenBank/DDBJ databases">
        <title>Complete Genome Assembly of Pantoea stewartii subsp. stewartii DC283, a Corn Pathogen.</title>
        <authorList>
            <person name="Duong D.A."/>
            <person name="Stevens A.M."/>
            <person name="Jensen R.V."/>
        </authorList>
    </citation>
    <scope>NUCLEOTIDE SEQUENCE [LARGE SCALE GENOMIC DNA]</scope>
    <source>
        <strain evidence="2 3">DC283</strain>
        <plasmid evidence="2 3">pDSJ09</plasmid>
    </source>
</reference>
<dbReference type="EMBL" id="CP017590">
    <property type="protein sequence ID" value="ARF52401.1"/>
    <property type="molecule type" value="Genomic_DNA"/>
</dbReference>
<feature type="domain" description="TraI helicase-associated ssDBD N-terminal" evidence="1">
    <location>
        <begin position="76"/>
        <end position="172"/>
    </location>
</feature>
<gene>
    <name evidence="2" type="ORF">DSJ_24475</name>
</gene>
<evidence type="ECO:0000313" key="3">
    <source>
        <dbReference type="Proteomes" id="UP000192380"/>
    </source>
</evidence>
<dbReference type="InterPro" id="IPR054558">
    <property type="entry name" value="TraI_hel_assoc_DBD_N"/>
</dbReference>
<proteinExistence type="predicted"/>
<dbReference type="Proteomes" id="UP000192380">
    <property type="component" value="Plasmid pDSJ09"/>
</dbReference>
<evidence type="ECO:0000259" key="1">
    <source>
        <dbReference type="Pfam" id="PF22232"/>
    </source>
</evidence>
<sequence>MAIDAALKDGMIVPLDSEKGVFTSRIHLLDELSIQALSQEHLKSTKVVSFTRPAQYAPAALEVVEKDALVLMNAPSGVAGIRELTAQLAGIAGANGRDVQVLASSAERAISLAKSDDLRERIISRQHVLSGDFHLKPQSTLIIEGAERLGLKETLVLLGEARAQDAQLVFLDSAGRQANGNAMSVLESAGVDRAGCRPEPSERWRGVADR</sequence>
<protein>
    <recommendedName>
        <fullName evidence="1">TraI helicase-associated ssDBD N-terminal domain-containing protein</fullName>
    </recommendedName>
</protein>
<geneLocation type="plasmid" evidence="2 3">
    <name>pDSJ09</name>
</geneLocation>
<dbReference type="Pfam" id="PF22232">
    <property type="entry name" value="TraI_hel_assoc_N"/>
    <property type="match status" value="1"/>
</dbReference>
<evidence type="ECO:0000313" key="2">
    <source>
        <dbReference type="EMBL" id="ARF52401.1"/>
    </source>
</evidence>